<reference evidence="7" key="1">
    <citation type="submission" date="2022-11" db="UniProtKB">
        <authorList>
            <consortium name="WormBaseParasite"/>
        </authorList>
    </citation>
    <scope>IDENTIFICATION</scope>
</reference>
<protein>
    <recommendedName>
        <fullName evidence="2 5">Protein-tyrosine sulfotransferase</fullName>
        <ecNumber evidence="2 5">2.8.2.20</ecNumber>
    </recommendedName>
</protein>
<dbReference type="SUPFAM" id="SSF52540">
    <property type="entry name" value="P-loop containing nucleoside triphosphate hydrolases"/>
    <property type="match status" value="1"/>
</dbReference>
<comment type="function">
    <text evidence="5">Catalyzes the O-sulfation of tyrosine residues within acidic motifs of polypeptides, using 3'-phosphoadenylyl sulfate (PAPS) as cosubstrate.</text>
</comment>
<dbReference type="PANTHER" id="PTHR12788:SF10">
    <property type="entry name" value="PROTEIN-TYROSINE SULFOTRANSFERASE"/>
    <property type="match status" value="1"/>
</dbReference>
<dbReference type="Gene3D" id="3.40.50.300">
    <property type="entry name" value="P-loop containing nucleotide triphosphate hydrolases"/>
    <property type="match status" value="1"/>
</dbReference>
<dbReference type="GO" id="GO:0008476">
    <property type="term" value="F:protein-tyrosine sulfotransferase activity"/>
    <property type="evidence" value="ECO:0007669"/>
    <property type="project" value="UniProtKB-EC"/>
</dbReference>
<name>A0A914EPX1_9BILA</name>
<dbReference type="InterPro" id="IPR026634">
    <property type="entry name" value="TPST-like"/>
</dbReference>
<dbReference type="WBParaSite" id="ACRNAN_scaffold9855.g14402.t1">
    <property type="protein sequence ID" value="ACRNAN_scaffold9855.g14402.t1"/>
    <property type="gene ID" value="ACRNAN_scaffold9855.g14402"/>
</dbReference>
<evidence type="ECO:0000313" key="6">
    <source>
        <dbReference type="Proteomes" id="UP000887540"/>
    </source>
</evidence>
<dbReference type="Proteomes" id="UP000887540">
    <property type="component" value="Unplaced"/>
</dbReference>
<keyword evidence="3 5" id="KW-0808">Transferase</keyword>
<dbReference type="InterPro" id="IPR027417">
    <property type="entry name" value="P-loop_NTPase"/>
</dbReference>
<proteinExistence type="inferred from homology"/>
<evidence type="ECO:0000256" key="1">
    <source>
        <dbReference type="ARBA" id="ARBA00009988"/>
    </source>
</evidence>
<accession>A0A914EPX1</accession>
<evidence type="ECO:0000256" key="2">
    <source>
        <dbReference type="ARBA" id="ARBA00013262"/>
    </source>
</evidence>
<dbReference type="PANTHER" id="PTHR12788">
    <property type="entry name" value="PROTEIN-TYROSINE SULFOTRANSFERASE 2"/>
    <property type="match status" value="1"/>
</dbReference>
<keyword evidence="6" id="KW-1185">Reference proteome</keyword>
<comment type="catalytic activity">
    <reaction evidence="4 5">
        <text>L-tyrosyl-[protein] + 3'-phosphoadenylyl sulfate = O-sulfo-L-tyrosine-[protein] + adenosine 3',5'-bisphosphate + H(+)</text>
        <dbReference type="Rhea" id="RHEA:16801"/>
        <dbReference type="Rhea" id="RHEA-COMP:10136"/>
        <dbReference type="Rhea" id="RHEA-COMP:11688"/>
        <dbReference type="ChEBI" id="CHEBI:15378"/>
        <dbReference type="ChEBI" id="CHEBI:46858"/>
        <dbReference type="ChEBI" id="CHEBI:58339"/>
        <dbReference type="ChEBI" id="CHEBI:58343"/>
        <dbReference type="ChEBI" id="CHEBI:65286"/>
        <dbReference type="EC" id="2.8.2.20"/>
    </reaction>
</comment>
<dbReference type="GO" id="GO:0005794">
    <property type="term" value="C:Golgi apparatus"/>
    <property type="evidence" value="ECO:0007669"/>
    <property type="project" value="UniProtKB-ARBA"/>
</dbReference>
<dbReference type="Pfam" id="PF13469">
    <property type="entry name" value="Sulfotransfer_3"/>
    <property type="match status" value="1"/>
</dbReference>
<dbReference type="AlphaFoldDB" id="A0A914EPX1"/>
<evidence type="ECO:0000256" key="3">
    <source>
        <dbReference type="ARBA" id="ARBA00022679"/>
    </source>
</evidence>
<comment type="similarity">
    <text evidence="1 5">Belongs to the protein sulfotransferase family.</text>
</comment>
<sequence length="252" mass="29185">MRVLLDVHPEIRCGEETGIVISMLEVVASYLIAPDWNENANFSVIKHDFVKPVLEDVASGITRELIRKHSPEETVLCNKDPMSLVHISVLHEMFPKAKFIVMVRDGRGTLHSLITKYHEYRWNFILDNTRNLTMSELEHNFKVWNYLIGIMIKQCVNIGPELCMIVHYERLVQSTAEELERIMNFIGVSLAENQLEHEKHLENVQMNWGQISQDQVINKVYTKGTHVWANFYPPELMSKLSEIAPMLEVLGM</sequence>
<evidence type="ECO:0000256" key="4">
    <source>
        <dbReference type="ARBA" id="ARBA00048460"/>
    </source>
</evidence>
<organism evidence="6 7">
    <name type="scientific">Acrobeloides nanus</name>
    <dbReference type="NCBI Taxonomy" id="290746"/>
    <lineage>
        <taxon>Eukaryota</taxon>
        <taxon>Metazoa</taxon>
        <taxon>Ecdysozoa</taxon>
        <taxon>Nematoda</taxon>
        <taxon>Chromadorea</taxon>
        <taxon>Rhabditida</taxon>
        <taxon>Tylenchina</taxon>
        <taxon>Cephalobomorpha</taxon>
        <taxon>Cephaloboidea</taxon>
        <taxon>Cephalobidae</taxon>
        <taxon>Acrobeloides</taxon>
    </lineage>
</organism>
<evidence type="ECO:0000313" key="7">
    <source>
        <dbReference type="WBParaSite" id="ACRNAN_scaffold9855.g14402.t1"/>
    </source>
</evidence>
<evidence type="ECO:0000256" key="5">
    <source>
        <dbReference type="RuleBase" id="RU365018"/>
    </source>
</evidence>
<dbReference type="EC" id="2.8.2.20" evidence="2 5"/>